<accession>A0A853DG08</accession>
<sequence>MPQLRRRGSHVSLPAPAAARLQRPSWRDGRLIAGVLLVLVAMLTGAAALSHFDSSVEMLQASHTLVPGQTIGKGDVRSVKVRMDGPHAGYLKAGRRLPHGQVVRTVQSGELVPVSAVGDGSSLHEKTIALPATTGQSAILVAGSIVDLYVSAKQTAATGDTDYQEPKLLISGVLVARISTPASGLGAGTTDDSVQVQVPDAQVSAVLAAVNKGAKVDLVPAAGSPVRGGS</sequence>
<evidence type="ECO:0000313" key="3">
    <source>
        <dbReference type="Proteomes" id="UP000571817"/>
    </source>
</evidence>
<name>A0A853DG08_9MICO</name>
<feature type="transmembrane region" description="Helical" evidence="1">
    <location>
        <begin position="31"/>
        <end position="52"/>
    </location>
</feature>
<keyword evidence="1" id="KW-0472">Membrane</keyword>
<evidence type="ECO:0000313" key="2">
    <source>
        <dbReference type="EMBL" id="NYJ73994.1"/>
    </source>
</evidence>
<dbReference type="Proteomes" id="UP000571817">
    <property type="component" value="Unassembled WGS sequence"/>
</dbReference>
<evidence type="ECO:0000256" key="1">
    <source>
        <dbReference type="SAM" id="Phobius"/>
    </source>
</evidence>
<proteinExistence type="predicted"/>
<protein>
    <recommendedName>
        <fullName evidence="4">SAF domain-containing protein</fullName>
    </recommendedName>
</protein>
<reference evidence="2 3" key="1">
    <citation type="submission" date="2020-07" db="EMBL/GenBank/DDBJ databases">
        <title>Sequencing the genomes of 1000 actinobacteria strains.</title>
        <authorList>
            <person name="Klenk H.-P."/>
        </authorList>
    </citation>
    <scope>NUCLEOTIDE SEQUENCE [LARGE SCALE GENOMIC DNA]</scope>
    <source>
        <strain evidence="2 3">DSM 29531</strain>
    </source>
</reference>
<gene>
    <name evidence="2" type="ORF">HNR15_000957</name>
</gene>
<dbReference type="RefSeq" id="WP_179479593.1">
    <property type="nucleotide sequence ID" value="NZ_JACCFW010000001.1"/>
</dbReference>
<comment type="caution">
    <text evidence="2">The sequence shown here is derived from an EMBL/GenBank/DDBJ whole genome shotgun (WGS) entry which is preliminary data.</text>
</comment>
<keyword evidence="1" id="KW-1133">Transmembrane helix</keyword>
<dbReference type="EMBL" id="JACCFW010000001">
    <property type="protein sequence ID" value="NYJ73994.1"/>
    <property type="molecule type" value="Genomic_DNA"/>
</dbReference>
<keyword evidence="1" id="KW-0812">Transmembrane</keyword>
<evidence type="ECO:0008006" key="4">
    <source>
        <dbReference type="Google" id="ProtNLM"/>
    </source>
</evidence>
<organism evidence="2 3">
    <name type="scientific">Allobranchiibius huperziae</name>
    <dbReference type="NCBI Taxonomy" id="1874116"/>
    <lineage>
        <taxon>Bacteria</taxon>
        <taxon>Bacillati</taxon>
        <taxon>Actinomycetota</taxon>
        <taxon>Actinomycetes</taxon>
        <taxon>Micrococcales</taxon>
        <taxon>Dermacoccaceae</taxon>
        <taxon>Allobranchiibius</taxon>
    </lineage>
</organism>
<dbReference type="AlphaFoldDB" id="A0A853DG08"/>
<keyword evidence="3" id="KW-1185">Reference proteome</keyword>